<dbReference type="EMBL" id="CM042882">
    <property type="protein sequence ID" value="KAI4383598.1"/>
    <property type="molecule type" value="Genomic_DNA"/>
</dbReference>
<name>A0ACB9S1T7_9MYRT</name>
<keyword evidence="2" id="KW-1185">Reference proteome</keyword>
<accession>A0ACB9S1T7</accession>
<reference evidence="2" key="1">
    <citation type="journal article" date="2023" name="Front. Plant Sci.">
        <title>Chromosomal-level genome assembly of Melastoma candidum provides insights into trichome evolution.</title>
        <authorList>
            <person name="Zhong Y."/>
            <person name="Wu W."/>
            <person name="Sun C."/>
            <person name="Zou P."/>
            <person name="Liu Y."/>
            <person name="Dai S."/>
            <person name="Zhou R."/>
        </authorList>
    </citation>
    <scope>NUCLEOTIDE SEQUENCE [LARGE SCALE GENOMIC DNA]</scope>
</reference>
<proteinExistence type="predicted"/>
<evidence type="ECO:0000313" key="2">
    <source>
        <dbReference type="Proteomes" id="UP001057402"/>
    </source>
</evidence>
<evidence type="ECO:0000313" key="1">
    <source>
        <dbReference type="EMBL" id="KAI4383598.1"/>
    </source>
</evidence>
<protein>
    <submittedName>
        <fullName evidence="1">Uncharacterized protein</fullName>
    </submittedName>
</protein>
<sequence>MSSFQIVNMVGNDTEGLSNDTYDVVVGDKTIRANRTQYADFSLPYAESGVTMIVPIRINDGKMAWIFLKPLTKELWLNVGAFFVYIGLVIWVIEHRVNKAFRGPQRKQIGMIFWFSFSSLKSFFCAEEKLRSNLSKFVVIVWVFAVLVLTSSYTANLTSMLTVRQLQPTITDINDIIKSKGDYIGYQNSSFVLDLLRSLNVTDSKMVVLNTREDYDNALTRGSKNGAVSAIMDEIPYLGLVLLNNCNKYKFVGQIYKTARFGSAFPIGSPLISDVSRVIVNLTEQNKTDAIRKFWLGDDPDCSSSANNDVRSNSLTLDSFKGLFLIAGISTTSALCIFLYNFLMENTHVLNSDATMK</sequence>
<dbReference type="Proteomes" id="UP001057402">
    <property type="component" value="Chromosome 3"/>
</dbReference>
<organism evidence="1 2">
    <name type="scientific">Melastoma candidum</name>
    <dbReference type="NCBI Taxonomy" id="119954"/>
    <lineage>
        <taxon>Eukaryota</taxon>
        <taxon>Viridiplantae</taxon>
        <taxon>Streptophyta</taxon>
        <taxon>Embryophyta</taxon>
        <taxon>Tracheophyta</taxon>
        <taxon>Spermatophyta</taxon>
        <taxon>Magnoliopsida</taxon>
        <taxon>eudicotyledons</taxon>
        <taxon>Gunneridae</taxon>
        <taxon>Pentapetalae</taxon>
        <taxon>rosids</taxon>
        <taxon>malvids</taxon>
        <taxon>Myrtales</taxon>
        <taxon>Melastomataceae</taxon>
        <taxon>Melastomatoideae</taxon>
        <taxon>Melastomateae</taxon>
        <taxon>Melastoma</taxon>
    </lineage>
</organism>
<comment type="caution">
    <text evidence="1">The sequence shown here is derived from an EMBL/GenBank/DDBJ whole genome shotgun (WGS) entry which is preliminary data.</text>
</comment>
<gene>
    <name evidence="1" type="ORF">MLD38_009414</name>
</gene>